<dbReference type="Gene3D" id="3.40.630.30">
    <property type="match status" value="1"/>
</dbReference>
<proteinExistence type="predicted"/>
<feature type="domain" description="N-acetyltransferase" evidence="3">
    <location>
        <begin position="1"/>
        <end position="143"/>
    </location>
</feature>
<dbReference type="InterPro" id="IPR000182">
    <property type="entry name" value="GNAT_dom"/>
</dbReference>
<accession>A0AA41U922</accession>
<comment type="caution">
    <text evidence="4">The sequence shown here is derived from an EMBL/GenBank/DDBJ whole genome shotgun (WGS) entry which is preliminary data.</text>
</comment>
<dbReference type="PROSITE" id="PS51186">
    <property type="entry name" value="GNAT"/>
    <property type="match status" value="1"/>
</dbReference>
<evidence type="ECO:0000256" key="2">
    <source>
        <dbReference type="ARBA" id="ARBA00023315"/>
    </source>
</evidence>
<evidence type="ECO:0000313" key="4">
    <source>
        <dbReference type="EMBL" id="MCF4123060.1"/>
    </source>
</evidence>
<dbReference type="AlphaFoldDB" id="A0AA41U922"/>
<evidence type="ECO:0000256" key="1">
    <source>
        <dbReference type="ARBA" id="ARBA00022679"/>
    </source>
</evidence>
<dbReference type="GO" id="GO:0016747">
    <property type="term" value="F:acyltransferase activity, transferring groups other than amino-acyl groups"/>
    <property type="evidence" value="ECO:0007669"/>
    <property type="project" value="InterPro"/>
</dbReference>
<protein>
    <submittedName>
        <fullName evidence="4">GNAT family N-acetyltransferase</fullName>
    </submittedName>
</protein>
<gene>
    <name evidence="4" type="ORF">L1785_18960</name>
</gene>
<keyword evidence="5" id="KW-1185">Reference proteome</keyword>
<evidence type="ECO:0000259" key="3">
    <source>
        <dbReference type="PROSITE" id="PS51186"/>
    </source>
</evidence>
<reference evidence="4" key="1">
    <citation type="submission" date="2022-01" db="EMBL/GenBank/DDBJ databases">
        <title>Antribacter sp. nov., isolated from Guizhou of China.</title>
        <authorList>
            <person name="Chengliang C."/>
            <person name="Ya Z."/>
        </authorList>
    </citation>
    <scope>NUCLEOTIDE SEQUENCE</scope>
    <source>
        <strain evidence="4">KLBMP 9083</strain>
    </source>
</reference>
<keyword evidence="2" id="KW-0012">Acyltransferase</keyword>
<evidence type="ECO:0000313" key="5">
    <source>
        <dbReference type="Proteomes" id="UP001165405"/>
    </source>
</evidence>
<dbReference type="InterPro" id="IPR016181">
    <property type="entry name" value="Acyl_CoA_acyltransferase"/>
</dbReference>
<dbReference type="Proteomes" id="UP001165405">
    <property type="component" value="Unassembled WGS sequence"/>
</dbReference>
<name>A0AA41U922_9MICO</name>
<dbReference type="RefSeq" id="WP_236090864.1">
    <property type="nucleotide sequence ID" value="NZ_JAKGSG010000053.1"/>
</dbReference>
<dbReference type="EMBL" id="JAKGSG010000053">
    <property type="protein sequence ID" value="MCF4123060.1"/>
    <property type="molecule type" value="Genomic_DNA"/>
</dbReference>
<dbReference type="SUPFAM" id="SSF55729">
    <property type="entry name" value="Acyl-CoA N-acyltransferases (Nat)"/>
    <property type="match status" value="1"/>
</dbReference>
<dbReference type="PANTHER" id="PTHR43877">
    <property type="entry name" value="AMINOALKYLPHOSPHONATE N-ACETYLTRANSFERASE-RELATED-RELATED"/>
    <property type="match status" value="1"/>
</dbReference>
<dbReference type="Pfam" id="PF00583">
    <property type="entry name" value="Acetyltransf_1"/>
    <property type="match status" value="1"/>
</dbReference>
<keyword evidence="1" id="KW-0808">Transferase</keyword>
<sequence>MLIRGAVPDDARATALLLGQLGYPTSAEKVAARFARLAESENDPAWVAVDPHDEEVILGFAAGHLFWPYELDTPVAELTALVVTERRRGAGAGRALVATFEEWATAAGSSRATVASSFRRTGAHAFYERLGYEQLAKKLEKTL</sequence>
<dbReference type="InterPro" id="IPR050832">
    <property type="entry name" value="Bact_Acetyltransf"/>
</dbReference>
<organism evidence="4 5">
    <name type="scientific">Antribacter soli</name>
    <dbReference type="NCBI Taxonomy" id="2910976"/>
    <lineage>
        <taxon>Bacteria</taxon>
        <taxon>Bacillati</taxon>
        <taxon>Actinomycetota</taxon>
        <taxon>Actinomycetes</taxon>
        <taxon>Micrococcales</taxon>
        <taxon>Promicromonosporaceae</taxon>
        <taxon>Antribacter</taxon>
    </lineage>
</organism>